<sequence>MIIDRQTLFPGFLLFHSHLYHRFEEIREKPKGWITHFIIIGITLWHLLYLFRHTKRSTALQYGISGQKKVERKEIIVNVNLFTPPPIKQRALTKVENLSELKKEQEDIMKGLRQVGLFE</sequence>
<keyword evidence="2" id="KW-0472">Membrane</keyword>
<name>A0AAF3EZQ4_9BILA</name>
<feature type="coiled-coil region" evidence="1">
    <location>
        <begin position="88"/>
        <end position="115"/>
    </location>
</feature>
<protein>
    <submittedName>
        <fullName evidence="4">Uncharacterized protein</fullName>
    </submittedName>
</protein>
<dbReference type="Proteomes" id="UP000887575">
    <property type="component" value="Unassembled WGS sequence"/>
</dbReference>
<evidence type="ECO:0000256" key="1">
    <source>
        <dbReference type="SAM" id="Coils"/>
    </source>
</evidence>
<keyword evidence="2" id="KW-0812">Transmembrane</keyword>
<accession>A0AAF3EZQ4</accession>
<evidence type="ECO:0000313" key="4">
    <source>
        <dbReference type="WBParaSite" id="MBELARI_LOCUS19693"/>
    </source>
</evidence>
<dbReference type="AlphaFoldDB" id="A0AAF3EZQ4"/>
<keyword evidence="1" id="KW-0175">Coiled coil</keyword>
<reference evidence="4" key="1">
    <citation type="submission" date="2024-02" db="UniProtKB">
        <authorList>
            <consortium name="WormBaseParasite"/>
        </authorList>
    </citation>
    <scope>IDENTIFICATION</scope>
</reference>
<keyword evidence="3" id="KW-1185">Reference proteome</keyword>
<keyword evidence="2" id="KW-1133">Transmembrane helix</keyword>
<evidence type="ECO:0000313" key="3">
    <source>
        <dbReference type="Proteomes" id="UP000887575"/>
    </source>
</evidence>
<organism evidence="3 4">
    <name type="scientific">Mesorhabditis belari</name>
    <dbReference type="NCBI Taxonomy" id="2138241"/>
    <lineage>
        <taxon>Eukaryota</taxon>
        <taxon>Metazoa</taxon>
        <taxon>Ecdysozoa</taxon>
        <taxon>Nematoda</taxon>
        <taxon>Chromadorea</taxon>
        <taxon>Rhabditida</taxon>
        <taxon>Rhabditina</taxon>
        <taxon>Rhabditomorpha</taxon>
        <taxon>Rhabditoidea</taxon>
        <taxon>Rhabditidae</taxon>
        <taxon>Mesorhabditinae</taxon>
        <taxon>Mesorhabditis</taxon>
    </lineage>
</organism>
<feature type="transmembrane region" description="Helical" evidence="2">
    <location>
        <begin position="33"/>
        <end position="51"/>
    </location>
</feature>
<proteinExistence type="predicted"/>
<dbReference type="WBParaSite" id="MBELARI_LOCUS19693">
    <property type="protein sequence ID" value="MBELARI_LOCUS19693"/>
    <property type="gene ID" value="MBELARI_LOCUS19693"/>
</dbReference>
<evidence type="ECO:0000256" key="2">
    <source>
        <dbReference type="SAM" id="Phobius"/>
    </source>
</evidence>